<dbReference type="Pfam" id="PF12973">
    <property type="entry name" value="Cupin_7"/>
    <property type="match status" value="2"/>
</dbReference>
<evidence type="ECO:0000259" key="1">
    <source>
        <dbReference type="Pfam" id="PF12973"/>
    </source>
</evidence>
<evidence type="ECO:0000313" key="2">
    <source>
        <dbReference type="EMBL" id="RAR60881.1"/>
    </source>
</evidence>
<organism evidence="2 3">
    <name type="scientific">Onishia taeanensis</name>
    <dbReference type="NCBI Taxonomy" id="284577"/>
    <lineage>
        <taxon>Bacteria</taxon>
        <taxon>Pseudomonadati</taxon>
        <taxon>Pseudomonadota</taxon>
        <taxon>Gammaproteobacteria</taxon>
        <taxon>Oceanospirillales</taxon>
        <taxon>Halomonadaceae</taxon>
        <taxon>Onishia</taxon>
    </lineage>
</organism>
<dbReference type="SUPFAM" id="SSF51182">
    <property type="entry name" value="RmlC-like cupins"/>
    <property type="match status" value="2"/>
</dbReference>
<dbReference type="InterPro" id="IPR025979">
    <property type="entry name" value="ChrR-like_cupin_dom"/>
</dbReference>
<dbReference type="RefSeq" id="WP_112055063.1">
    <property type="nucleotide sequence ID" value="NZ_QLSX01000006.1"/>
</dbReference>
<dbReference type="AlphaFoldDB" id="A0A328XPN4"/>
<feature type="domain" description="ChrR-like cupin" evidence="1">
    <location>
        <begin position="119"/>
        <end position="218"/>
    </location>
</feature>
<sequence>MQLNADFSKKVVITPEDYRWVPSPTPGVERMMLDRIGDEVARATSLVRYAPNSHFPTHEHGGGEEILVLEGEFGDEHGRYPAGYYLRNPIGTHHAPRVGADGATILVKLHQFAADDRAHFAFDTRAASWYPGQVEGLEVLPLHDIGGEHVALVKWAPHTRFAGHSHWGGEEIFVIEGCFHDEHGAYPAGSWLRSPHLSRHAPFTEEEGALIYVKVGHLPSEQR</sequence>
<dbReference type="InterPro" id="IPR011051">
    <property type="entry name" value="RmlC_Cupin_sf"/>
</dbReference>
<proteinExistence type="predicted"/>
<reference evidence="2 3" key="1">
    <citation type="submission" date="2018-06" db="EMBL/GenBank/DDBJ databases">
        <title>Comparative analysis of microorganisms from saline springs in Andes Mountain Range, Colombia.</title>
        <authorList>
            <person name="Rubin E."/>
        </authorList>
    </citation>
    <scope>NUCLEOTIDE SEQUENCE [LARGE SCALE GENOMIC DNA]</scope>
    <source>
        <strain evidence="2 3">USBA-857</strain>
    </source>
</reference>
<dbReference type="Gene3D" id="2.60.120.10">
    <property type="entry name" value="Jelly Rolls"/>
    <property type="match status" value="1"/>
</dbReference>
<dbReference type="CDD" id="cd20303">
    <property type="entry name" value="cupin_ChrR_1"/>
    <property type="match status" value="2"/>
</dbReference>
<gene>
    <name evidence="2" type="ORF">BCL93_10686</name>
</gene>
<protein>
    <submittedName>
        <fullName evidence="2">ChrR-like anti-ECFsigma factor</fullName>
    </submittedName>
</protein>
<accession>A0A328XPN4</accession>
<dbReference type="Proteomes" id="UP000249700">
    <property type="component" value="Unassembled WGS sequence"/>
</dbReference>
<comment type="caution">
    <text evidence="2">The sequence shown here is derived from an EMBL/GenBank/DDBJ whole genome shotgun (WGS) entry which is preliminary data.</text>
</comment>
<feature type="domain" description="ChrR-like cupin" evidence="1">
    <location>
        <begin position="9"/>
        <end position="113"/>
    </location>
</feature>
<dbReference type="OrthoDB" id="9801227at2"/>
<evidence type="ECO:0000313" key="3">
    <source>
        <dbReference type="Proteomes" id="UP000249700"/>
    </source>
</evidence>
<dbReference type="EMBL" id="QLSX01000006">
    <property type="protein sequence ID" value="RAR60881.1"/>
    <property type="molecule type" value="Genomic_DNA"/>
</dbReference>
<name>A0A328XPN4_9GAMM</name>
<dbReference type="InterPro" id="IPR014710">
    <property type="entry name" value="RmlC-like_jellyroll"/>
</dbReference>